<dbReference type="InterPro" id="IPR024146">
    <property type="entry name" value="Claspin"/>
</dbReference>
<feature type="region of interest" description="Disordered" evidence="4">
    <location>
        <begin position="1298"/>
        <end position="1346"/>
    </location>
</feature>
<feature type="compositionally biased region" description="Polar residues" evidence="4">
    <location>
        <begin position="525"/>
        <end position="540"/>
    </location>
</feature>
<feature type="region of interest" description="Disordered" evidence="4">
    <location>
        <begin position="1064"/>
        <end position="1085"/>
    </location>
</feature>
<feature type="compositionally biased region" description="Basic and acidic residues" evidence="4">
    <location>
        <begin position="1493"/>
        <end position="1504"/>
    </location>
</feature>
<dbReference type="PANTHER" id="PTHR14396:SF10">
    <property type="entry name" value="CLASPIN"/>
    <property type="match status" value="1"/>
</dbReference>
<dbReference type="GO" id="GO:0005634">
    <property type="term" value="C:nucleus"/>
    <property type="evidence" value="ECO:0007669"/>
    <property type="project" value="UniProtKB-SubCell"/>
</dbReference>
<organism evidence="5 6">
    <name type="scientific">Ceutorhynchus assimilis</name>
    <name type="common">cabbage seed weevil</name>
    <dbReference type="NCBI Taxonomy" id="467358"/>
    <lineage>
        <taxon>Eukaryota</taxon>
        <taxon>Metazoa</taxon>
        <taxon>Ecdysozoa</taxon>
        <taxon>Arthropoda</taxon>
        <taxon>Hexapoda</taxon>
        <taxon>Insecta</taxon>
        <taxon>Pterygota</taxon>
        <taxon>Neoptera</taxon>
        <taxon>Endopterygota</taxon>
        <taxon>Coleoptera</taxon>
        <taxon>Polyphaga</taxon>
        <taxon>Cucujiformia</taxon>
        <taxon>Curculionidae</taxon>
        <taxon>Ceutorhynchinae</taxon>
        <taxon>Ceutorhynchus</taxon>
    </lineage>
</organism>
<feature type="region of interest" description="Disordered" evidence="4">
    <location>
        <begin position="522"/>
        <end position="621"/>
    </location>
</feature>
<dbReference type="Proteomes" id="UP001152799">
    <property type="component" value="Chromosome 11"/>
</dbReference>
<feature type="region of interest" description="Disordered" evidence="4">
    <location>
        <begin position="320"/>
        <end position="358"/>
    </location>
</feature>
<evidence type="ECO:0000256" key="2">
    <source>
        <dbReference type="ARBA" id="ARBA00022553"/>
    </source>
</evidence>
<feature type="region of interest" description="Disordered" evidence="4">
    <location>
        <begin position="1151"/>
        <end position="1220"/>
    </location>
</feature>
<dbReference type="GO" id="GO:0033314">
    <property type="term" value="P:mitotic DNA replication checkpoint signaling"/>
    <property type="evidence" value="ECO:0007669"/>
    <property type="project" value="TreeGrafter"/>
</dbReference>
<feature type="compositionally biased region" description="Acidic residues" evidence="4">
    <location>
        <begin position="908"/>
        <end position="932"/>
    </location>
</feature>
<feature type="compositionally biased region" description="Basic and acidic residues" evidence="4">
    <location>
        <begin position="444"/>
        <end position="459"/>
    </location>
</feature>
<feature type="compositionally biased region" description="Basic residues" evidence="4">
    <location>
        <begin position="347"/>
        <end position="357"/>
    </location>
</feature>
<comment type="subcellular location">
    <subcellularLocation>
        <location evidence="1">Nucleus</location>
    </subcellularLocation>
</comment>
<evidence type="ECO:0000256" key="4">
    <source>
        <dbReference type="SAM" id="MobiDB-lite"/>
    </source>
</evidence>
<feature type="compositionally biased region" description="Low complexity" evidence="4">
    <location>
        <begin position="541"/>
        <end position="550"/>
    </location>
</feature>
<feature type="compositionally biased region" description="Acidic residues" evidence="4">
    <location>
        <begin position="1178"/>
        <end position="1216"/>
    </location>
</feature>
<keyword evidence="3" id="KW-0539">Nucleus</keyword>
<feature type="region of interest" description="Disordered" evidence="4">
    <location>
        <begin position="1018"/>
        <end position="1039"/>
    </location>
</feature>
<dbReference type="GO" id="GO:0010997">
    <property type="term" value="F:anaphase-promoting complex binding"/>
    <property type="evidence" value="ECO:0007669"/>
    <property type="project" value="TreeGrafter"/>
</dbReference>
<dbReference type="GO" id="GO:0007095">
    <property type="term" value="P:mitotic G2 DNA damage checkpoint signaling"/>
    <property type="evidence" value="ECO:0007669"/>
    <property type="project" value="TreeGrafter"/>
</dbReference>
<feature type="region of interest" description="Disordered" evidence="4">
    <location>
        <begin position="1482"/>
        <end position="1504"/>
    </location>
</feature>
<evidence type="ECO:0000256" key="1">
    <source>
        <dbReference type="ARBA" id="ARBA00004123"/>
    </source>
</evidence>
<feature type="compositionally biased region" description="Basic and acidic residues" evidence="4">
    <location>
        <begin position="1377"/>
        <end position="1387"/>
    </location>
</feature>
<feature type="region of interest" description="Disordered" evidence="4">
    <location>
        <begin position="207"/>
        <end position="299"/>
    </location>
</feature>
<gene>
    <name evidence="5" type="ORF">CEUTPL_LOCUS2704</name>
</gene>
<feature type="region of interest" description="Disordered" evidence="4">
    <location>
        <begin position="49"/>
        <end position="69"/>
    </location>
</feature>
<name>A0A9N9MGS6_9CUCU</name>
<evidence type="ECO:0000256" key="3">
    <source>
        <dbReference type="ARBA" id="ARBA00023242"/>
    </source>
</evidence>
<evidence type="ECO:0000313" key="5">
    <source>
        <dbReference type="EMBL" id="CAG9762014.1"/>
    </source>
</evidence>
<feature type="compositionally biased region" description="Acidic residues" evidence="4">
    <location>
        <begin position="841"/>
        <end position="880"/>
    </location>
</feature>
<accession>A0A9N9MGS6</accession>
<protein>
    <recommendedName>
        <fullName evidence="7">Claspin</fullName>
    </recommendedName>
</protein>
<dbReference type="OrthoDB" id="5859781at2759"/>
<dbReference type="PANTHER" id="PTHR14396">
    <property type="entry name" value="CLASPIN"/>
    <property type="match status" value="1"/>
</dbReference>
<dbReference type="EMBL" id="OU892287">
    <property type="protein sequence ID" value="CAG9762014.1"/>
    <property type="molecule type" value="Genomic_DNA"/>
</dbReference>
<feature type="compositionally biased region" description="Acidic residues" evidence="4">
    <location>
        <begin position="1330"/>
        <end position="1340"/>
    </location>
</feature>
<sequence>MFVLFYFCVPNYLFPLCYSAFKLIYLIYQKKMELNNDKITINDEISNSETQAPKKSDFDTSKSSTSESFIPDQNAVCNSFDTTLTISNRSAKQDLSSAIQQSNEEKVSNCIPTALLDDSDIEDEINNRKQEQGKAKKHIASLLSSDIEESEIEAINEESNTNHEITSFSADLDPKILIIAENNDTKESNNENLIQPPKTHKRITIFDSDSDSDHLEHSNDKNNDKEKSHDENSTPISKNHKRATIFDSDSDSNDMEHDKDLINDENPKEPSKNHKRVTIFDSDSDSDHMDNNKSPTNAVVTTPGLILETLQKSRLAMLCDSDSEEEPENHNSSNEIIEQTQPEIKPKAQKKSKPTKSKFKELGEVAKVTNTIEAAKQRTEIQSESQRMLRERNMSLPYHKPKAHSLKDFLARRPKLGQPLANRAPPSVAIKMTTEQLEVISKQMQEREKQLKEFYKSESESDGELNGSDGEYVPPTDEEEKIESSESPKNSSNLVLIDGIPVNSSSSESTNVSSNLVLINGAPVNASSSGSTNDETPVNASSSGSTKASSNLVVINGSPAIASSTDDSEEVVATKNNKTSSSDDIEKLENSSELILDNETPAPLSEEFKKTPEENSQDEISTETVSIHTQEIAESIQIDETPLINNSTGVVEETPIPTDTEKAVTEKQPLVPEPDSEIIDETQNAKFIYTDLDREIENYGNIEKEPPVETYKSKLQLLKEKLANDRPRLSGGPNEVIDLDLNVSKPQEVVQLMERFAKHAAAKRQHHHKVKLNIVRVETGGDIHQEELSMNVHSDEEDVMEEKPGVKFKKLKQELQKQMEQKKAEIWQQKASKGIRGGLENADEEEETEKDILDFDEEEEAIMTDEEEEEDDELIEDDIDLTDKPTKKSAFLDEEAEEDEASVKEGYEDNIEDEENENDEDNDDDDDTPSEIEEPKKPLKRIIKPADDSDDDDLFNESIAPKSPSQLDATITADEDEIPPHQPQRQFQTPMRPDPSQAKSIADFLTPISFITSIQNLNSAPKNTTPFRMPSDLQTPDKEQKMCQKKLFGFDSLESQTEESFAELMEEPTVSIEDSPDIPPSTQEMASVCSGAFSGLQMESTQFVAQSSSDLTSLGEENNIISQLLDEEEFEIDSSSAVDVSQIVETELLSGGRIIDSDEEGEELQQIKKKNCKPLQFSDDESSEEEVEEEEEEIDLQDNEGLDEDIAYDSEENEIDLNDRPEKIKIADFVDAEAELSESEWGSEDEDEKGLDKLEFELGDTEKFDDEKVKSDLEKIHMRRMLDDDTREVKLLQELLLEDGEMHGTGRQRQFKWRNVDLTDDQDEGKKDDDDVYLDDEVSEEQWRKNRHEREMLLQKLQEKSQSLIEDDSSGSQLLELGRKFLEKSEDSQNNTPNEKEKPSSPFKLTPFNLQSKRGSFLNRSDQVLKRVAEYTKIAIASDSKKTTKHFLFQSTSAIESSIEQNKKRKANEGTPNVLKKLRLSTNFSPAMKKKMDKSERSRKLFNF</sequence>
<feature type="region of interest" description="Disordered" evidence="4">
    <location>
        <begin position="636"/>
        <end position="683"/>
    </location>
</feature>
<evidence type="ECO:0000313" key="6">
    <source>
        <dbReference type="Proteomes" id="UP001152799"/>
    </source>
</evidence>
<feature type="compositionally biased region" description="Basic and acidic residues" evidence="4">
    <location>
        <begin position="211"/>
        <end position="232"/>
    </location>
</feature>
<feature type="region of interest" description="Disordered" evidence="4">
    <location>
        <begin position="831"/>
        <end position="998"/>
    </location>
</feature>
<feature type="region of interest" description="Disordered" evidence="4">
    <location>
        <begin position="443"/>
        <end position="494"/>
    </location>
</feature>
<feature type="compositionally biased region" description="Basic and acidic residues" evidence="4">
    <location>
        <begin position="254"/>
        <end position="272"/>
    </location>
</feature>
<proteinExistence type="predicted"/>
<evidence type="ECO:0008006" key="7">
    <source>
        <dbReference type="Google" id="ProtNLM"/>
    </source>
</evidence>
<feature type="region of interest" description="Disordered" evidence="4">
    <location>
        <begin position="1376"/>
        <end position="1409"/>
    </location>
</feature>
<reference evidence="5" key="1">
    <citation type="submission" date="2022-01" db="EMBL/GenBank/DDBJ databases">
        <authorList>
            <person name="King R."/>
        </authorList>
    </citation>
    <scope>NUCLEOTIDE SEQUENCE</scope>
</reference>
<keyword evidence="2" id="KW-0597">Phosphoprotein</keyword>
<keyword evidence="6" id="KW-1185">Reference proteome</keyword>